<evidence type="ECO:0000313" key="3">
    <source>
        <dbReference type="EMBL" id="MFD2600721.1"/>
    </source>
</evidence>
<dbReference type="Proteomes" id="UP001597480">
    <property type="component" value="Unassembled WGS sequence"/>
</dbReference>
<comment type="caution">
    <text evidence="3">The sequence shown here is derived from an EMBL/GenBank/DDBJ whole genome shotgun (WGS) entry which is preliminary data.</text>
</comment>
<name>A0ABW5NNQ5_9FLAO</name>
<reference evidence="4" key="1">
    <citation type="journal article" date="2019" name="Int. J. Syst. Evol. Microbiol.">
        <title>The Global Catalogue of Microorganisms (GCM) 10K type strain sequencing project: providing services to taxonomists for standard genome sequencing and annotation.</title>
        <authorList>
            <consortium name="The Broad Institute Genomics Platform"/>
            <consortium name="The Broad Institute Genome Sequencing Center for Infectious Disease"/>
            <person name="Wu L."/>
            <person name="Ma J."/>
        </authorList>
    </citation>
    <scope>NUCLEOTIDE SEQUENCE [LARGE SCALE GENOMIC DNA]</scope>
    <source>
        <strain evidence="4">KCTC 42107</strain>
    </source>
</reference>
<feature type="signal peptide" evidence="1">
    <location>
        <begin position="1"/>
        <end position="21"/>
    </location>
</feature>
<evidence type="ECO:0000313" key="4">
    <source>
        <dbReference type="Proteomes" id="UP001597480"/>
    </source>
</evidence>
<dbReference type="Pfam" id="PF00884">
    <property type="entry name" value="Sulfatase"/>
    <property type="match status" value="1"/>
</dbReference>
<dbReference type="Pfam" id="PF14707">
    <property type="entry name" value="Sulfatase_C"/>
    <property type="match status" value="1"/>
</dbReference>
<dbReference type="PANTHER" id="PTHR43751">
    <property type="entry name" value="SULFATASE"/>
    <property type="match status" value="1"/>
</dbReference>
<feature type="chain" id="PRO_5045576601" evidence="1">
    <location>
        <begin position="22"/>
        <end position="526"/>
    </location>
</feature>
<dbReference type="CDD" id="cd16142">
    <property type="entry name" value="ARS_like"/>
    <property type="match status" value="1"/>
</dbReference>
<dbReference type="RefSeq" id="WP_379819403.1">
    <property type="nucleotide sequence ID" value="NZ_JBHUMD010000003.1"/>
</dbReference>
<dbReference type="InterPro" id="IPR017850">
    <property type="entry name" value="Alkaline_phosphatase_core_sf"/>
</dbReference>
<dbReference type="InterPro" id="IPR000917">
    <property type="entry name" value="Sulfatase_N"/>
</dbReference>
<dbReference type="Gene3D" id="3.40.720.10">
    <property type="entry name" value="Alkaline Phosphatase, subunit A"/>
    <property type="match status" value="1"/>
</dbReference>
<keyword evidence="1" id="KW-0732">Signal</keyword>
<feature type="domain" description="Sulfatase N-terminal" evidence="2">
    <location>
        <begin position="29"/>
        <end position="374"/>
    </location>
</feature>
<proteinExistence type="predicted"/>
<gene>
    <name evidence="3" type="ORF">ACFSR3_01520</name>
</gene>
<dbReference type="Gene3D" id="3.30.1120.10">
    <property type="match status" value="1"/>
</dbReference>
<dbReference type="InterPro" id="IPR052701">
    <property type="entry name" value="GAG_Ulvan_Degrading_Sulfatases"/>
</dbReference>
<dbReference type="EMBL" id="JBHUMD010000003">
    <property type="protein sequence ID" value="MFD2600721.1"/>
    <property type="molecule type" value="Genomic_DNA"/>
</dbReference>
<evidence type="ECO:0000259" key="2">
    <source>
        <dbReference type="Pfam" id="PF00884"/>
    </source>
</evidence>
<organism evidence="3 4">
    <name type="scientific">Flavobacterium suzhouense</name>
    <dbReference type="NCBI Taxonomy" id="1529638"/>
    <lineage>
        <taxon>Bacteria</taxon>
        <taxon>Pseudomonadati</taxon>
        <taxon>Bacteroidota</taxon>
        <taxon>Flavobacteriia</taxon>
        <taxon>Flavobacteriales</taxon>
        <taxon>Flavobacteriaceae</taxon>
        <taxon>Flavobacterium</taxon>
    </lineage>
</organism>
<accession>A0ABW5NNQ5</accession>
<evidence type="ECO:0000256" key="1">
    <source>
        <dbReference type="SAM" id="SignalP"/>
    </source>
</evidence>
<protein>
    <submittedName>
        <fullName evidence="3">Arylsulfatase</fullName>
    </submittedName>
</protein>
<keyword evidence="4" id="KW-1185">Reference proteome</keyword>
<dbReference type="PANTHER" id="PTHR43751:SF2">
    <property type="entry name" value="SULFATASE N-TERMINAL DOMAIN-CONTAINING PROTEIN"/>
    <property type="match status" value="1"/>
</dbReference>
<sequence length="526" mass="58887">MKKTNLFLSALCLLSYGFTNAQSKDPKKPNIVIIMVDDVAQNSLSCYSLGMQYPTPNIDRIAKKGLLFTDSYAQPSCTAGRAALITGQLPIRTGLTTVGQPGNPVGLKKEDPTLAELLKPMGYMTCQIGKNHLGDRNEHLPTVHGFDRFYGILYHLNVLEEPQQEDYPKGEAFKNKYGPRGIIESFASTKDDGTTDPRFGKVGKQTVKDLGSLSIEAMKSFDDTCVKRSKKFMKDAKDANKPFLLWHNSSRMHVYTHLKDEHKNLATPISEDMDKFGSGLIEHDMQVGQLLDYLKELGIEDNTIVIYTSDNGPEQSTWPDAGTTMFRGEKMTTWEGGVRVPFLICWPNTIPAGEYRNGITSLEDVLPTIMAAVGEKDVKEKLAKGYKAGDMTYKVHLDGFNSLDYWSGKTKTPARNVYYYWYESSLSGVRVGAWKMLFATKPTGKYNDDLVKHSMPMLFNLRKDPFEVYDGEIGFHQIMKKSWVIQPAIGYIQDLMATFQEFPVRQGSASLDMNKAVEAALKASTN</sequence>
<dbReference type="SUPFAM" id="SSF53649">
    <property type="entry name" value="Alkaline phosphatase-like"/>
    <property type="match status" value="1"/>
</dbReference>